<protein>
    <submittedName>
        <fullName evidence="2">Uncharacterized protein</fullName>
    </submittedName>
</protein>
<evidence type="ECO:0000313" key="2">
    <source>
        <dbReference type="EMBL" id="SVD60188.1"/>
    </source>
</evidence>
<dbReference type="AlphaFoldDB" id="A0A382WPY2"/>
<feature type="region of interest" description="Disordered" evidence="1">
    <location>
        <begin position="135"/>
        <end position="158"/>
    </location>
</feature>
<name>A0A382WPY2_9ZZZZ</name>
<reference evidence="2" key="1">
    <citation type="submission" date="2018-05" db="EMBL/GenBank/DDBJ databases">
        <authorList>
            <person name="Lanie J.A."/>
            <person name="Ng W.-L."/>
            <person name="Kazmierczak K.M."/>
            <person name="Andrzejewski T.M."/>
            <person name="Davidsen T.M."/>
            <person name="Wayne K.J."/>
            <person name="Tettelin H."/>
            <person name="Glass J.I."/>
            <person name="Rusch D."/>
            <person name="Podicherti R."/>
            <person name="Tsui H.-C.T."/>
            <person name="Winkler M.E."/>
        </authorList>
    </citation>
    <scope>NUCLEOTIDE SEQUENCE</scope>
</reference>
<gene>
    <name evidence="2" type="ORF">METZ01_LOCUS413042</name>
</gene>
<accession>A0A382WPY2</accession>
<proteinExistence type="predicted"/>
<organism evidence="2">
    <name type="scientific">marine metagenome</name>
    <dbReference type="NCBI Taxonomy" id="408172"/>
    <lineage>
        <taxon>unclassified sequences</taxon>
        <taxon>metagenomes</taxon>
        <taxon>ecological metagenomes</taxon>
    </lineage>
</organism>
<feature type="compositionally biased region" description="Basic and acidic residues" evidence="1">
    <location>
        <begin position="135"/>
        <end position="151"/>
    </location>
</feature>
<dbReference type="EMBL" id="UINC01161161">
    <property type="protein sequence ID" value="SVD60188.1"/>
    <property type="molecule type" value="Genomic_DNA"/>
</dbReference>
<evidence type="ECO:0000256" key="1">
    <source>
        <dbReference type="SAM" id="MobiDB-lite"/>
    </source>
</evidence>
<sequence>MSGKEIAPVLLENILELPEALDEGSVVECPTCIPDSGQAEGEVSLSNFTVEWQFFGRKELGFFDVTYHGVSNVGHCEVCGSTWFSGPGEHDALGLKIGENRTELWTPHLLRAPGFFEKRWQYNLRDERVKRITAKKEKEEKQQEKQCKHVDSNGQQCNREKMQKKGAAYCYKHRPK</sequence>